<dbReference type="Proteomes" id="UP001485043">
    <property type="component" value="Unassembled WGS sequence"/>
</dbReference>
<organism evidence="2 3">
    <name type="scientific">Apatococcus fuscideae</name>
    <dbReference type="NCBI Taxonomy" id="2026836"/>
    <lineage>
        <taxon>Eukaryota</taxon>
        <taxon>Viridiplantae</taxon>
        <taxon>Chlorophyta</taxon>
        <taxon>core chlorophytes</taxon>
        <taxon>Trebouxiophyceae</taxon>
        <taxon>Chlorellales</taxon>
        <taxon>Chlorellaceae</taxon>
        <taxon>Apatococcus</taxon>
    </lineage>
</organism>
<dbReference type="EMBL" id="JALJOV010000826">
    <property type="protein sequence ID" value="KAK9861033.1"/>
    <property type="molecule type" value="Genomic_DNA"/>
</dbReference>
<proteinExistence type="predicted"/>
<name>A0AAW1SWH8_9CHLO</name>
<feature type="compositionally biased region" description="Gly residues" evidence="1">
    <location>
        <begin position="29"/>
        <end position="48"/>
    </location>
</feature>
<reference evidence="2 3" key="1">
    <citation type="journal article" date="2024" name="Nat. Commun.">
        <title>Phylogenomics reveals the evolutionary origins of lichenization in chlorophyte algae.</title>
        <authorList>
            <person name="Puginier C."/>
            <person name="Libourel C."/>
            <person name="Otte J."/>
            <person name="Skaloud P."/>
            <person name="Haon M."/>
            <person name="Grisel S."/>
            <person name="Petersen M."/>
            <person name="Berrin J.G."/>
            <person name="Delaux P.M."/>
            <person name="Dal Grande F."/>
            <person name="Keller J."/>
        </authorList>
    </citation>
    <scope>NUCLEOTIDE SEQUENCE [LARGE SCALE GENOMIC DNA]</scope>
    <source>
        <strain evidence="2 3">SAG 2523</strain>
    </source>
</reference>
<evidence type="ECO:0000313" key="3">
    <source>
        <dbReference type="Proteomes" id="UP001485043"/>
    </source>
</evidence>
<evidence type="ECO:0000313" key="2">
    <source>
        <dbReference type="EMBL" id="KAK9861033.1"/>
    </source>
</evidence>
<gene>
    <name evidence="2" type="ORF">WJX84_008638</name>
</gene>
<sequence>MAEEPSVPRGLTMSLDDMIKESGKSSRGGQQGSRGRGRGRGGFQGPGRGQLRQPQFQQPGLHPQQHSYQAPPEQLRVIVNNDDFFPQQQAQAPRQHDPLAKRRQWQRCEQDEETGDVVVIFKNYEIIRVTPNGDIILDSQGRKSPLLLASMNDALNLLGIRIIEVGEQWSVSEGKALIRFSDNVVLPSKGQATAHRGQTLLAAFRDPDGKAAAAATAASTAAAAAAGLLPNGAAPRQYAAAGSSRQQQGGPYLPMPWNVGMGYQAGLSLPGRGPTMAQPSPAFQRQYSHQQATVMPEAHLVDQDAEPEREPVQARLGKRSGGERGPAAVTGRINRMAGQPQQALMITLERGASVPKDAYIDHLIDQMQLKHRQPLHALRDEGFKGKYHRSLVPSLLYSKLAE</sequence>
<evidence type="ECO:0000256" key="1">
    <source>
        <dbReference type="SAM" id="MobiDB-lite"/>
    </source>
</evidence>
<dbReference type="AlphaFoldDB" id="A0AAW1SWH8"/>
<comment type="caution">
    <text evidence="2">The sequence shown here is derived from an EMBL/GenBank/DDBJ whole genome shotgun (WGS) entry which is preliminary data.</text>
</comment>
<feature type="compositionally biased region" description="Low complexity" evidence="1">
    <location>
        <begin position="49"/>
        <end position="61"/>
    </location>
</feature>
<protein>
    <submittedName>
        <fullName evidence="2">Uncharacterized protein</fullName>
    </submittedName>
</protein>
<accession>A0AAW1SWH8</accession>
<keyword evidence="3" id="KW-1185">Reference proteome</keyword>
<feature type="region of interest" description="Disordered" evidence="1">
    <location>
        <begin position="1"/>
        <end position="68"/>
    </location>
</feature>